<dbReference type="Proteomes" id="UP000070133">
    <property type="component" value="Unassembled WGS sequence"/>
</dbReference>
<feature type="region of interest" description="Disordered" evidence="1">
    <location>
        <begin position="295"/>
        <end position="321"/>
    </location>
</feature>
<evidence type="ECO:0000313" key="3">
    <source>
        <dbReference type="Proteomes" id="UP000070133"/>
    </source>
</evidence>
<evidence type="ECO:0000256" key="1">
    <source>
        <dbReference type="SAM" id="MobiDB-lite"/>
    </source>
</evidence>
<feature type="region of interest" description="Disordered" evidence="1">
    <location>
        <begin position="1"/>
        <end position="70"/>
    </location>
</feature>
<feature type="compositionally biased region" description="Low complexity" evidence="1">
    <location>
        <begin position="47"/>
        <end position="64"/>
    </location>
</feature>
<dbReference type="AlphaFoldDB" id="A0A139H692"/>
<organism evidence="2 3">
    <name type="scientific">Pseudocercospora eumusae</name>
    <dbReference type="NCBI Taxonomy" id="321146"/>
    <lineage>
        <taxon>Eukaryota</taxon>
        <taxon>Fungi</taxon>
        <taxon>Dikarya</taxon>
        <taxon>Ascomycota</taxon>
        <taxon>Pezizomycotina</taxon>
        <taxon>Dothideomycetes</taxon>
        <taxon>Dothideomycetidae</taxon>
        <taxon>Mycosphaerellales</taxon>
        <taxon>Mycosphaerellaceae</taxon>
        <taxon>Pseudocercospora</taxon>
    </lineage>
</organism>
<evidence type="ECO:0000313" key="2">
    <source>
        <dbReference type="EMBL" id="KXS97878.1"/>
    </source>
</evidence>
<feature type="region of interest" description="Disordered" evidence="1">
    <location>
        <begin position="381"/>
        <end position="554"/>
    </location>
</feature>
<dbReference type="OrthoDB" id="5398515at2759"/>
<protein>
    <submittedName>
        <fullName evidence="2">Uncharacterized protein</fullName>
    </submittedName>
</protein>
<sequence>MAVEMEAPSTPPRRTRAHLDPPPTPLHGAFLDSPPRRSTRSTLNPYSSANVSASSSFKSSATSSLPPVTPKTAARKLSFAVSDALSTPPASPMQARLGAITGHADNSLDDDNSNAQGDHKTLAAPSSTKSAMLPTPSKTPSLTPARKRQRAASLQDTARVLHFQPENPNDAMPSPQQSRKHKAILASKTGAFDLDADKPKRKGKGNDFSIYTETQARVPEVDKSSDNVFRGRTASSAPPARERARQWDSSPSPPPRSRRSAQDLYDEQRMESAAKHEQGIVYTFRGRKVYKKFEDVDGPDLGESSRQRALKRAAGDTRPITHSNITPRLLWARQNSDRDIDEGEYIRQHDTADEEAETDIDMSDAPAIHVQEVESSVLIQHATPAKTKARSSSKPLMSPPTTSRTTRTKQHNHIPSFDDTLDADDEGAAAVLPTPQRSSRKKKVTVNDMPVYIEGTPEPMSMTPDGKDDPPAPTPARSRTKRVQIQLTPVIEDEEPASAECAGSPQAGRRKARSPFDNWPRTKAGRKREVAAVEDSSSAAPTKRSRSGTRSARA</sequence>
<reference evidence="2 3" key="1">
    <citation type="submission" date="2015-07" db="EMBL/GenBank/DDBJ databases">
        <title>Comparative genomics of the Sigatoka disease complex on banana suggests a link between parallel evolutionary changes in Pseudocercospora fijiensis and Pseudocercospora eumusae and increased virulence on the banana host.</title>
        <authorList>
            <person name="Chang T.-C."/>
            <person name="Salvucci A."/>
            <person name="Crous P.W."/>
            <person name="Stergiopoulos I."/>
        </authorList>
    </citation>
    <scope>NUCLEOTIDE SEQUENCE [LARGE SCALE GENOMIC DNA]</scope>
    <source>
        <strain evidence="2 3">CBS 114824</strain>
    </source>
</reference>
<feature type="compositionally biased region" description="Low complexity" evidence="1">
    <location>
        <begin position="133"/>
        <end position="144"/>
    </location>
</feature>
<dbReference type="EMBL" id="LFZN01000130">
    <property type="protein sequence ID" value="KXS97879.1"/>
    <property type="molecule type" value="Genomic_DNA"/>
</dbReference>
<keyword evidence="3" id="KW-1185">Reference proteome</keyword>
<dbReference type="EMBL" id="LFZN01000130">
    <property type="protein sequence ID" value="KXS97878.1"/>
    <property type="molecule type" value="Genomic_DNA"/>
</dbReference>
<feature type="compositionally biased region" description="Basic and acidic residues" evidence="1">
    <location>
        <begin position="266"/>
        <end position="275"/>
    </location>
</feature>
<proteinExistence type="predicted"/>
<feature type="region of interest" description="Disordered" evidence="1">
    <location>
        <begin position="82"/>
        <end position="275"/>
    </location>
</feature>
<feature type="compositionally biased region" description="Basic residues" evidence="1">
    <location>
        <begin position="543"/>
        <end position="554"/>
    </location>
</feature>
<accession>A0A139H692</accession>
<comment type="caution">
    <text evidence="2">The sequence shown here is derived from an EMBL/GenBank/DDBJ whole genome shotgun (WGS) entry which is preliminary data.</text>
</comment>
<gene>
    <name evidence="2" type="ORF">AC578_5034</name>
</gene>
<name>A0A139H692_9PEZI</name>